<dbReference type="SUPFAM" id="SSF49265">
    <property type="entry name" value="Fibronectin type III"/>
    <property type="match status" value="1"/>
</dbReference>
<keyword evidence="1" id="KW-1133">Transmembrane helix</keyword>
<dbReference type="InterPro" id="IPR003961">
    <property type="entry name" value="FN3_dom"/>
</dbReference>
<dbReference type="CDD" id="cd00063">
    <property type="entry name" value="FN3"/>
    <property type="match status" value="1"/>
</dbReference>
<evidence type="ECO:0000259" key="2">
    <source>
        <dbReference type="PROSITE" id="PS50853"/>
    </source>
</evidence>
<dbReference type="InterPro" id="IPR046642">
    <property type="entry name" value="DUF6754"/>
</dbReference>
<dbReference type="EMBL" id="UOGL01000058">
    <property type="protein sequence ID" value="VAX36488.1"/>
    <property type="molecule type" value="Genomic_DNA"/>
</dbReference>
<gene>
    <name evidence="3" type="ORF">MNBD_PLANCTO02-1810</name>
</gene>
<keyword evidence="1" id="KW-0472">Membrane</keyword>
<feature type="domain" description="Fibronectin type-III" evidence="2">
    <location>
        <begin position="51"/>
        <end position="159"/>
    </location>
</feature>
<reference evidence="3" key="1">
    <citation type="submission" date="2018-06" db="EMBL/GenBank/DDBJ databases">
        <authorList>
            <person name="Zhirakovskaya E."/>
        </authorList>
    </citation>
    <scope>NUCLEOTIDE SEQUENCE</scope>
</reference>
<dbReference type="AlphaFoldDB" id="A0A3B1DKG0"/>
<dbReference type="PROSITE" id="PS50853">
    <property type="entry name" value="FN3"/>
    <property type="match status" value="1"/>
</dbReference>
<dbReference type="Gene3D" id="2.60.40.10">
    <property type="entry name" value="Immunoglobulins"/>
    <property type="match status" value="1"/>
</dbReference>
<feature type="non-terminal residue" evidence="3">
    <location>
        <position position="388"/>
    </location>
</feature>
<dbReference type="InterPro" id="IPR013783">
    <property type="entry name" value="Ig-like_fold"/>
</dbReference>
<sequence length="388" mass="42791">MINYLLEKQIWYSVALLLVSLHLPHNTLIAQTTPAVKMEEKKKQKTVTLRPPADVKAVDNPNDKGEIINVSWKRSPDDFEPDKKSKQKKVGLVTGYAIERSSQNDPGWVRLGKVRFGNMTFEDENTKPGSKYFYRVIALGKKELQSQPATMTTFVVAKVQWFDTKKIWFGLMMLLVCGVVILFIFLARAGYALKIRKIAGLEVVNEAVGRATEMGRTCLFIPGIQDMNDIQTVAGLTVLGSVAKTAAEYDAEIEVPTCRSLVMTAAQETVEASFLSAGRPDTYNAEKIYYVTDEQFGYVAYLSGLMVRDEPAACFYMGAFFAESLILAETGNSIGAIQIAGTAMPSQLPFFVAACDYTLIGEEFFAASAYLSGEADQMGSLKGQDFGK</sequence>
<accession>A0A3B1DKG0</accession>
<dbReference type="Pfam" id="PF20539">
    <property type="entry name" value="DUF6754"/>
    <property type="match status" value="1"/>
</dbReference>
<evidence type="ECO:0000256" key="1">
    <source>
        <dbReference type="SAM" id="Phobius"/>
    </source>
</evidence>
<protein>
    <recommendedName>
        <fullName evidence="2">Fibronectin type-III domain-containing protein</fullName>
    </recommendedName>
</protein>
<organism evidence="3">
    <name type="scientific">hydrothermal vent metagenome</name>
    <dbReference type="NCBI Taxonomy" id="652676"/>
    <lineage>
        <taxon>unclassified sequences</taxon>
        <taxon>metagenomes</taxon>
        <taxon>ecological metagenomes</taxon>
    </lineage>
</organism>
<name>A0A3B1DKG0_9ZZZZ</name>
<proteinExistence type="predicted"/>
<feature type="transmembrane region" description="Helical" evidence="1">
    <location>
        <begin position="167"/>
        <end position="187"/>
    </location>
</feature>
<keyword evidence="1" id="KW-0812">Transmembrane</keyword>
<evidence type="ECO:0000313" key="3">
    <source>
        <dbReference type="EMBL" id="VAX36488.1"/>
    </source>
</evidence>
<dbReference type="InterPro" id="IPR036116">
    <property type="entry name" value="FN3_sf"/>
</dbReference>